<dbReference type="GO" id="GO:0009279">
    <property type="term" value="C:cell outer membrane"/>
    <property type="evidence" value="ECO:0007669"/>
    <property type="project" value="UniProtKB-SubCell"/>
</dbReference>
<evidence type="ECO:0000313" key="11">
    <source>
        <dbReference type="EMBL" id="EDJ4848382.1"/>
    </source>
</evidence>
<evidence type="ECO:0000256" key="1">
    <source>
        <dbReference type="ARBA" id="ARBA00004241"/>
    </source>
</evidence>
<dbReference type="Gene3D" id="3.30.1300.30">
    <property type="entry name" value="GSPII I/J protein-like"/>
    <property type="match status" value="1"/>
</dbReference>
<feature type="signal peptide" evidence="9">
    <location>
        <begin position="1"/>
        <end position="21"/>
    </location>
</feature>
<comment type="subcellular location">
    <subcellularLocation>
        <location evidence="2">Cell outer membrane</location>
    </subcellularLocation>
    <subcellularLocation>
        <location evidence="1">Cell surface</location>
    </subcellularLocation>
</comment>
<accession>A0A639NXK7</accession>
<evidence type="ECO:0000256" key="7">
    <source>
        <dbReference type="ARBA" id="ARBA00023237"/>
    </source>
</evidence>
<evidence type="ECO:0000256" key="6">
    <source>
        <dbReference type="ARBA" id="ARBA00023136"/>
    </source>
</evidence>
<name>A0A639NXK7_SALER</name>
<evidence type="ECO:0000256" key="5">
    <source>
        <dbReference type="ARBA" id="ARBA00022729"/>
    </source>
</evidence>
<dbReference type="Pfam" id="PF03895">
    <property type="entry name" value="YadA_anchor"/>
    <property type="match status" value="1"/>
</dbReference>
<evidence type="ECO:0000256" key="4">
    <source>
        <dbReference type="ARBA" id="ARBA00022692"/>
    </source>
</evidence>
<evidence type="ECO:0000259" key="10">
    <source>
        <dbReference type="Pfam" id="PF03895"/>
    </source>
</evidence>
<keyword evidence="6" id="KW-0472">Membrane</keyword>
<dbReference type="RefSeq" id="WP_000842837.1">
    <property type="nucleotide sequence ID" value="NZ_MXQR01000032.1"/>
</dbReference>
<feature type="domain" description="Trimeric autotransporter adhesin YadA-like C-terminal membrane anchor" evidence="10">
    <location>
        <begin position="438"/>
        <end position="497"/>
    </location>
</feature>
<feature type="chain" id="PRO_5030147051" description="Trimeric autotransporter adhesin YadA-like C-terminal membrane anchor domain-containing protein" evidence="9">
    <location>
        <begin position="22"/>
        <end position="497"/>
    </location>
</feature>
<dbReference type="GO" id="GO:0009986">
    <property type="term" value="C:cell surface"/>
    <property type="evidence" value="ECO:0007669"/>
    <property type="project" value="UniProtKB-SubCell"/>
</dbReference>
<evidence type="ECO:0000256" key="2">
    <source>
        <dbReference type="ARBA" id="ARBA00004442"/>
    </source>
</evidence>
<protein>
    <recommendedName>
        <fullName evidence="10">Trimeric autotransporter adhesin YadA-like C-terminal membrane anchor domain-containing protein</fullName>
    </recommendedName>
</protein>
<evidence type="ECO:0000256" key="8">
    <source>
        <dbReference type="SAM" id="MobiDB-lite"/>
    </source>
</evidence>
<comment type="caution">
    <text evidence="11">The sequence shown here is derived from an EMBL/GenBank/DDBJ whole genome shotgun (WGS) entry which is preliminary data.</text>
</comment>
<keyword evidence="4" id="KW-0812">Transmembrane</keyword>
<keyword evidence="7" id="KW-0998">Cell outer membrane</keyword>
<keyword evidence="3" id="KW-1134">Transmembrane beta strand</keyword>
<sequence>MKSSVKSIIAVAVISTIGANAYALEGNEKKAAENYFSQHPDIASLAPWIKNSVMEAPTLKDANYFLKNNTYYTGYNNGNKLIYADPIPDYQPANTDSNHDQALAQPRVVKDPIDKSKGRVAHPVALGDSKLSTTPGADKSAPKGVALPVVIHDSTAKRDHVAMISNITTTVHQVQTQDVTSTEKITAPVIAPTTDFETQDVTAIEEVVAPAITPVAVESKQAPETETQDVSKIEKITAPVIAPVETVKATTINAPVVSASKMKSVELASQVSASTVKEKEIADQAATKAPAITASAYRSVVTEEQSALVIEEPHSTAAKRPAIQATAITTKASAPIKASTLTPAKHVVAASTLIASTKPVEQVKQVQPTVTYVNQGMTAKDRGELLATSHAVRNVAKRQSDFEQNTNKRFSDLNKEVSDNKKEANAGISEAMAMANIPQVIQGQTVAIGAGMGGYNGENAVAVGVSTRLSQNVIMKATVSDDTESNVGYGAGVSIGW</sequence>
<gene>
    <name evidence="11" type="ORF">GE747_15390</name>
</gene>
<evidence type="ECO:0000256" key="9">
    <source>
        <dbReference type="SAM" id="SignalP"/>
    </source>
</evidence>
<evidence type="ECO:0000256" key="3">
    <source>
        <dbReference type="ARBA" id="ARBA00022452"/>
    </source>
</evidence>
<keyword evidence="5 9" id="KW-0732">Signal</keyword>
<dbReference type="InterPro" id="IPR005594">
    <property type="entry name" value="YadA_C"/>
</dbReference>
<dbReference type="InterPro" id="IPR045584">
    <property type="entry name" value="Pilin-like"/>
</dbReference>
<reference evidence="11" key="1">
    <citation type="submission" date="2019-10" db="EMBL/GenBank/DDBJ databases">
        <authorList>
            <consortium name="PulseNet: The National Subtyping Network for Foodborne Disease Surveillance"/>
            <person name="Tarr C.L."/>
            <person name="Trees E."/>
            <person name="Katz L.S."/>
            <person name="Carleton-Romer H.A."/>
            <person name="Stroika S."/>
            <person name="Kucerova Z."/>
            <person name="Roache K.F."/>
            <person name="Sabol A.L."/>
            <person name="Besser J."/>
            <person name="Gerner-Smidt P."/>
        </authorList>
    </citation>
    <scope>NUCLEOTIDE SEQUENCE</scope>
    <source>
        <strain evidence="11">PNUSAS107751</strain>
    </source>
</reference>
<dbReference type="EMBL" id="AAMOLN010000012">
    <property type="protein sequence ID" value="EDJ4848382.1"/>
    <property type="molecule type" value="Genomic_DNA"/>
</dbReference>
<feature type="region of interest" description="Disordered" evidence="8">
    <location>
        <begin position="115"/>
        <end position="141"/>
    </location>
</feature>
<organism evidence="11">
    <name type="scientific">Salmonella enterica</name>
    <name type="common">Salmonella choleraesuis</name>
    <dbReference type="NCBI Taxonomy" id="28901"/>
    <lineage>
        <taxon>Bacteria</taxon>
        <taxon>Pseudomonadati</taxon>
        <taxon>Pseudomonadota</taxon>
        <taxon>Gammaproteobacteria</taxon>
        <taxon>Enterobacterales</taxon>
        <taxon>Enterobacteriaceae</taxon>
        <taxon>Salmonella</taxon>
    </lineage>
</organism>
<proteinExistence type="predicted"/>
<dbReference type="AlphaFoldDB" id="A0A639NXK7"/>
<dbReference type="SUPFAM" id="SSF54523">
    <property type="entry name" value="Pili subunits"/>
    <property type="match status" value="1"/>
</dbReference>